<comment type="subcellular location">
    <subcellularLocation>
        <location evidence="2">Apical cell membrane</location>
        <topology evidence="2">Multi-pass membrane protein</topology>
    </subcellularLocation>
    <subcellularLocation>
        <location evidence="1">Mitochondrion membrane</location>
        <topology evidence="1">Multi-pass membrane protein</topology>
    </subcellularLocation>
</comment>
<comment type="catalytic activity">
    <reaction evidence="28">
        <text>4-methylumbelliferone beta-D-glucuronate(in) + ATP + H2O = 4-methylumbelliferone beta-D-glucuronate(out) + ADP + phosphate + H(+)</text>
        <dbReference type="Rhea" id="RHEA:61372"/>
        <dbReference type="ChEBI" id="CHEBI:15377"/>
        <dbReference type="ChEBI" id="CHEBI:15378"/>
        <dbReference type="ChEBI" id="CHEBI:30616"/>
        <dbReference type="ChEBI" id="CHEBI:43474"/>
        <dbReference type="ChEBI" id="CHEBI:144582"/>
        <dbReference type="ChEBI" id="CHEBI:456216"/>
    </reaction>
    <physiologicalReaction direction="left-to-right" evidence="28">
        <dbReference type="Rhea" id="RHEA:61373"/>
    </physiologicalReaction>
</comment>
<dbReference type="GO" id="GO:0016324">
    <property type="term" value="C:apical plasma membrane"/>
    <property type="evidence" value="ECO:0007669"/>
    <property type="project" value="UniProtKB-ARBA"/>
</dbReference>
<comment type="catalytic activity">
    <reaction evidence="27">
        <text>17beta-estradiol 17-O-(beta-D-glucuronate)(in) + ATP + H2O = 17beta-estradiol 17-O-(beta-D-glucuronate)(out) + ADP + phosphate + H(+)</text>
        <dbReference type="Rhea" id="RHEA:60128"/>
        <dbReference type="ChEBI" id="CHEBI:15377"/>
        <dbReference type="ChEBI" id="CHEBI:15378"/>
        <dbReference type="ChEBI" id="CHEBI:30616"/>
        <dbReference type="ChEBI" id="CHEBI:43474"/>
        <dbReference type="ChEBI" id="CHEBI:82961"/>
        <dbReference type="ChEBI" id="CHEBI:456216"/>
    </reaction>
    <physiologicalReaction direction="left-to-right" evidence="27">
        <dbReference type="Rhea" id="RHEA:60129"/>
    </physiologicalReaction>
</comment>
<evidence type="ECO:0000256" key="1">
    <source>
        <dbReference type="ARBA" id="ARBA00004225"/>
    </source>
</evidence>
<evidence type="ECO:0000256" key="7">
    <source>
        <dbReference type="ARBA" id="ARBA00022475"/>
    </source>
</evidence>
<evidence type="ECO:0000256" key="31">
    <source>
        <dbReference type="ARBA" id="ARBA00048455"/>
    </source>
</evidence>
<evidence type="ECO:0000256" key="23">
    <source>
        <dbReference type="ARBA" id="ARBA00047279"/>
    </source>
</evidence>
<dbReference type="InterPro" id="IPR003593">
    <property type="entry name" value="AAA+_ATPase"/>
</dbReference>
<dbReference type="FunFam" id="3.40.50.300:FF:000622">
    <property type="entry name" value="ATP-binding cassette sub-family G member 2"/>
    <property type="match status" value="1"/>
</dbReference>
<keyword evidence="12" id="KW-1278">Translocase</keyword>
<dbReference type="SUPFAM" id="SSF52540">
    <property type="entry name" value="P-loop containing nucleoside triphosphate hydrolases"/>
    <property type="match status" value="1"/>
</dbReference>
<comment type="catalytic activity">
    <reaction evidence="36">
        <text>itaconate(in) + ATP + H2O = itaconate(out) + ADP + phosphate + H(+)</text>
        <dbReference type="Rhea" id="RHEA:82291"/>
        <dbReference type="ChEBI" id="CHEBI:15377"/>
        <dbReference type="ChEBI" id="CHEBI:15378"/>
        <dbReference type="ChEBI" id="CHEBI:17240"/>
        <dbReference type="ChEBI" id="CHEBI:30616"/>
        <dbReference type="ChEBI" id="CHEBI:43474"/>
        <dbReference type="ChEBI" id="CHEBI:456216"/>
    </reaction>
    <physiologicalReaction direction="left-to-right" evidence="36">
        <dbReference type="Rhea" id="RHEA:82292"/>
    </physiologicalReaction>
</comment>
<keyword evidence="14" id="KW-0445">Lipid transport</keyword>
<evidence type="ECO:0000256" key="6">
    <source>
        <dbReference type="ARBA" id="ARBA00022448"/>
    </source>
</evidence>
<dbReference type="InterPro" id="IPR043926">
    <property type="entry name" value="ABCG_dom"/>
</dbReference>
<keyword evidence="9 37" id="KW-0812">Transmembrane</keyword>
<comment type="catalytic activity">
    <reaction evidence="23">
        <text>dehydroepiandrosterone 3-sulfate(in) + ATP + H2O = dehydroepiandrosterone 3-sulfate(out) + ADP + phosphate + H(+)</text>
        <dbReference type="Rhea" id="RHEA:61364"/>
        <dbReference type="ChEBI" id="CHEBI:15377"/>
        <dbReference type="ChEBI" id="CHEBI:15378"/>
        <dbReference type="ChEBI" id="CHEBI:30616"/>
        <dbReference type="ChEBI" id="CHEBI:43474"/>
        <dbReference type="ChEBI" id="CHEBI:57905"/>
        <dbReference type="ChEBI" id="CHEBI:456216"/>
    </reaction>
    <physiologicalReaction direction="left-to-right" evidence="23">
        <dbReference type="Rhea" id="RHEA:61365"/>
    </physiologicalReaction>
</comment>
<evidence type="ECO:0000256" key="14">
    <source>
        <dbReference type="ARBA" id="ARBA00023055"/>
    </source>
</evidence>
<dbReference type="GO" id="GO:0140359">
    <property type="term" value="F:ABC-type transporter activity"/>
    <property type="evidence" value="ECO:0007669"/>
    <property type="project" value="InterPro"/>
</dbReference>
<feature type="domain" description="ABC transporter" evidence="38">
    <location>
        <begin position="37"/>
        <end position="277"/>
    </location>
</feature>
<evidence type="ECO:0000256" key="22">
    <source>
        <dbReference type="ARBA" id="ARBA00046614"/>
    </source>
</evidence>
<dbReference type="GO" id="GO:0015562">
    <property type="term" value="F:efflux transmembrane transporter activity"/>
    <property type="evidence" value="ECO:0007669"/>
    <property type="project" value="UniProtKB-ARBA"/>
</dbReference>
<accession>A0A8C5YZ97</accession>
<keyword evidence="18" id="KW-0325">Glycoprotein</keyword>
<name>A0A8C5YZ97_MARMA</name>
<evidence type="ECO:0000256" key="9">
    <source>
        <dbReference type="ARBA" id="ARBA00022692"/>
    </source>
</evidence>
<evidence type="ECO:0000256" key="29">
    <source>
        <dbReference type="ARBA" id="ARBA00048280"/>
    </source>
</evidence>
<comment type="catalytic activity">
    <reaction evidence="26">
        <text>5,7-dimethyl-2-methylamino-4-(3-pyridylmethyl)-1,3-benzothiazol-6-yl sulfate(in) + ATP + H2O = 5,7-dimethyl-2-methylamino-4-(3-pyridylmethyl)-1,3-benzothiazol-6-yl sulfate(out) + ADP + phosphate + H(+)</text>
        <dbReference type="Rhea" id="RHEA:61376"/>
        <dbReference type="ChEBI" id="CHEBI:15377"/>
        <dbReference type="ChEBI" id="CHEBI:15378"/>
        <dbReference type="ChEBI" id="CHEBI:30616"/>
        <dbReference type="ChEBI" id="CHEBI:43474"/>
        <dbReference type="ChEBI" id="CHEBI:144583"/>
        <dbReference type="ChEBI" id="CHEBI:456216"/>
    </reaction>
    <physiologicalReaction direction="left-to-right" evidence="26">
        <dbReference type="Rhea" id="RHEA:61377"/>
    </physiologicalReaction>
</comment>
<comment type="catalytic activity">
    <reaction evidence="32">
        <text>urate(in) + ATP + H2O = urate(out) + ADP + phosphate + H(+)</text>
        <dbReference type="Rhea" id="RHEA:16461"/>
        <dbReference type="ChEBI" id="CHEBI:15377"/>
        <dbReference type="ChEBI" id="CHEBI:15378"/>
        <dbReference type="ChEBI" id="CHEBI:17775"/>
        <dbReference type="ChEBI" id="CHEBI:30616"/>
        <dbReference type="ChEBI" id="CHEBI:43474"/>
        <dbReference type="ChEBI" id="CHEBI:456216"/>
    </reaction>
    <physiologicalReaction direction="left-to-right" evidence="32">
        <dbReference type="Rhea" id="RHEA:16462"/>
    </physiologicalReaction>
</comment>
<dbReference type="EC" id="7.6.2.2" evidence="4"/>
<evidence type="ECO:0000256" key="27">
    <source>
        <dbReference type="ARBA" id="ARBA00047576"/>
    </source>
</evidence>
<feature type="transmembrane region" description="Helical" evidence="37">
    <location>
        <begin position="480"/>
        <end position="502"/>
    </location>
</feature>
<keyword evidence="15" id="KW-0496">Mitochondrion</keyword>
<evidence type="ECO:0000256" key="33">
    <source>
        <dbReference type="ARBA" id="ARBA00049018"/>
    </source>
</evidence>
<dbReference type="Pfam" id="PF00005">
    <property type="entry name" value="ABC_tran"/>
    <property type="match status" value="1"/>
</dbReference>
<gene>
    <name evidence="39" type="primary">LOC107141309</name>
</gene>
<evidence type="ECO:0000256" key="37">
    <source>
        <dbReference type="SAM" id="Phobius"/>
    </source>
</evidence>
<dbReference type="PROSITE" id="PS50893">
    <property type="entry name" value="ABC_TRANSPORTER_2"/>
    <property type="match status" value="1"/>
</dbReference>
<evidence type="ECO:0000256" key="34">
    <source>
        <dbReference type="ARBA" id="ARBA00049205"/>
    </source>
</evidence>
<evidence type="ECO:0000256" key="15">
    <source>
        <dbReference type="ARBA" id="ARBA00023128"/>
    </source>
</evidence>
<evidence type="ECO:0000256" key="2">
    <source>
        <dbReference type="ARBA" id="ARBA00004424"/>
    </source>
</evidence>
<keyword evidence="17" id="KW-1015">Disulfide bond</keyword>
<dbReference type="PANTHER" id="PTHR48041:SF92">
    <property type="entry name" value="BROAD SUBSTRATE SPECIFICITY ATP-BINDING CASSETTE TRANSPORTER ABCG2"/>
    <property type="match status" value="1"/>
</dbReference>
<dbReference type="SMART" id="SM00382">
    <property type="entry name" value="AAA"/>
    <property type="match status" value="1"/>
</dbReference>
<keyword evidence="11" id="KW-0067">ATP-binding</keyword>
<evidence type="ECO:0000256" key="32">
    <source>
        <dbReference type="ARBA" id="ARBA00048665"/>
    </source>
</evidence>
<evidence type="ECO:0000256" key="8">
    <source>
        <dbReference type="ARBA" id="ARBA00022553"/>
    </source>
</evidence>
<evidence type="ECO:0000256" key="35">
    <source>
        <dbReference type="ARBA" id="ARBA00049490"/>
    </source>
</evidence>
<keyword evidence="6" id="KW-0813">Transport</keyword>
<evidence type="ECO:0000256" key="12">
    <source>
        <dbReference type="ARBA" id="ARBA00022967"/>
    </source>
</evidence>
<evidence type="ECO:0000256" key="21">
    <source>
        <dbReference type="ARBA" id="ARBA00034018"/>
    </source>
</evidence>
<organism evidence="39 40">
    <name type="scientific">Marmota marmota marmota</name>
    <name type="common">Alpine marmot</name>
    <dbReference type="NCBI Taxonomy" id="9994"/>
    <lineage>
        <taxon>Eukaryota</taxon>
        <taxon>Metazoa</taxon>
        <taxon>Chordata</taxon>
        <taxon>Craniata</taxon>
        <taxon>Vertebrata</taxon>
        <taxon>Euteleostomi</taxon>
        <taxon>Mammalia</taxon>
        <taxon>Eutheria</taxon>
        <taxon>Euarchontoglires</taxon>
        <taxon>Glires</taxon>
        <taxon>Rodentia</taxon>
        <taxon>Sciuromorpha</taxon>
        <taxon>Sciuridae</taxon>
        <taxon>Xerinae</taxon>
        <taxon>Marmotini</taxon>
        <taxon>Marmota</taxon>
    </lineage>
</organism>
<evidence type="ECO:0000256" key="3">
    <source>
        <dbReference type="ARBA" id="ARBA00005814"/>
    </source>
</evidence>
<protein>
    <recommendedName>
        <fullName evidence="5">Broad substrate specificity ATP-binding cassette transporter ABCG2</fullName>
        <ecNumber evidence="4">7.6.2.2</ecNumber>
    </recommendedName>
    <alternativeName>
        <fullName evidence="19">ATP-binding cassette sub-family G member 2</fullName>
    </alternativeName>
    <alternativeName>
        <fullName evidence="20">Urate exporter</fullName>
    </alternativeName>
</protein>
<dbReference type="GeneTree" id="ENSGT00940000160729"/>
<dbReference type="Proteomes" id="UP000694407">
    <property type="component" value="Unplaced"/>
</dbReference>
<dbReference type="GO" id="GO:0032217">
    <property type="term" value="F:riboflavin transmembrane transporter activity"/>
    <property type="evidence" value="ECO:0007669"/>
    <property type="project" value="TreeGrafter"/>
</dbReference>
<evidence type="ECO:0000256" key="24">
    <source>
        <dbReference type="ARBA" id="ARBA00047354"/>
    </source>
</evidence>
<evidence type="ECO:0000256" key="26">
    <source>
        <dbReference type="ARBA" id="ARBA00047542"/>
    </source>
</evidence>
<comment type="catalytic activity">
    <reaction evidence="21">
        <text>ATP + H2O + xenobioticSide 1 = ADP + phosphate + xenobioticSide 2.</text>
        <dbReference type="EC" id="7.6.2.2"/>
    </reaction>
</comment>
<dbReference type="GO" id="GO:0042887">
    <property type="term" value="F:amide transmembrane transporter activity"/>
    <property type="evidence" value="ECO:0007669"/>
    <property type="project" value="UniProtKB-ARBA"/>
</dbReference>
<comment type="subunit">
    <text evidence="22">Homodimer; disulfide-linked. The minimal functional unit is a homodimer, but the major oligomeric form in plasma membrane is a homotetramer with possibility of higher order oligomerization up to homododecamers.</text>
</comment>
<evidence type="ECO:0000256" key="13">
    <source>
        <dbReference type="ARBA" id="ARBA00022989"/>
    </source>
</evidence>
<comment type="catalytic activity">
    <reaction evidence="25">
        <text>estrone 3-sulfate(in) + ATP + H2O = estrone 3-sulfate(out) + ADP + phosphate + H(+)</text>
        <dbReference type="Rhea" id="RHEA:61348"/>
        <dbReference type="ChEBI" id="CHEBI:15377"/>
        <dbReference type="ChEBI" id="CHEBI:15378"/>
        <dbReference type="ChEBI" id="CHEBI:30616"/>
        <dbReference type="ChEBI" id="CHEBI:43474"/>
        <dbReference type="ChEBI" id="CHEBI:60050"/>
        <dbReference type="ChEBI" id="CHEBI:456216"/>
    </reaction>
    <physiologicalReaction direction="left-to-right" evidence="25">
        <dbReference type="Rhea" id="RHEA:61349"/>
    </physiologicalReaction>
</comment>
<dbReference type="InterPro" id="IPR013525">
    <property type="entry name" value="ABC2_TM"/>
</dbReference>
<dbReference type="InterPro" id="IPR027417">
    <property type="entry name" value="P-loop_NTPase"/>
</dbReference>
<evidence type="ECO:0000256" key="30">
    <source>
        <dbReference type="ARBA" id="ARBA00048296"/>
    </source>
</evidence>
<dbReference type="GO" id="GO:0016887">
    <property type="term" value="F:ATP hydrolysis activity"/>
    <property type="evidence" value="ECO:0007669"/>
    <property type="project" value="InterPro"/>
</dbReference>
<keyword evidence="10" id="KW-0547">Nucleotide-binding</keyword>
<feature type="transmembrane region" description="Helical" evidence="37">
    <location>
        <begin position="446"/>
        <end position="468"/>
    </location>
</feature>
<evidence type="ECO:0000313" key="39">
    <source>
        <dbReference type="Ensembl" id="ENSMMMP00000006346.1"/>
    </source>
</evidence>
<keyword evidence="13 37" id="KW-1133">Transmembrane helix</keyword>
<dbReference type="Ensembl" id="ENSMMMT00000007208.1">
    <property type="protein sequence ID" value="ENSMMMP00000006346.1"/>
    <property type="gene ID" value="ENSMMMG00000005541.1"/>
</dbReference>
<dbReference type="Gene3D" id="3.40.50.300">
    <property type="entry name" value="P-loop containing nucleotide triphosphate hydrolases"/>
    <property type="match status" value="1"/>
</dbReference>
<dbReference type="InterPro" id="IPR003439">
    <property type="entry name" value="ABC_transporter-like_ATP-bd"/>
</dbReference>
<feature type="transmembrane region" description="Helical" evidence="37">
    <location>
        <begin position="572"/>
        <end position="592"/>
    </location>
</feature>
<evidence type="ECO:0000256" key="4">
    <source>
        <dbReference type="ARBA" id="ARBA00012191"/>
    </source>
</evidence>
<comment type="catalytic activity">
    <reaction evidence="31">
        <text>pheophorbide a(in) + ATP + H2O = pheophorbide a(out) + ADP + phosphate + H(+)</text>
        <dbReference type="Rhea" id="RHEA:61360"/>
        <dbReference type="ChEBI" id="CHEBI:15377"/>
        <dbReference type="ChEBI" id="CHEBI:15378"/>
        <dbReference type="ChEBI" id="CHEBI:30616"/>
        <dbReference type="ChEBI" id="CHEBI:43474"/>
        <dbReference type="ChEBI" id="CHEBI:58687"/>
        <dbReference type="ChEBI" id="CHEBI:456216"/>
    </reaction>
    <physiologicalReaction direction="left-to-right" evidence="31">
        <dbReference type="Rhea" id="RHEA:61361"/>
    </physiologicalReaction>
</comment>
<keyword evidence="16 37" id="KW-0472">Membrane</keyword>
<evidence type="ECO:0000313" key="40">
    <source>
        <dbReference type="Proteomes" id="UP000694407"/>
    </source>
</evidence>
<dbReference type="InterPro" id="IPR050352">
    <property type="entry name" value="ABCG_transporters"/>
</dbReference>
<comment type="catalytic activity">
    <reaction evidence="29">
        <text>riboflavin(in) + ATP + H2O = riboflavin(out) + ADP + phosphate + H(+)</text>
        <dbReference type="Rhea" id="RHEA:61352"/>
        <dbReference type="ChEBI" id="CHEBI:15377"/>
        <dbReference type="ChEBI" id="CHEBI:15378"/>
        <dbReference type="ChEBI" id="CHEBI:30616"/>
        <dbReference type="ChEBI" id="CHEBI:43474"/>
        <dbReference type="ChEBI" id="CHEBI:57986"/>
        <dbReference type="ChEBI" id="CHEBI:456216"/>
    </reaction>
    <physiologicalReaction direction="left-to-right" evidence="29">
        <dbReference type="Rhea" id="RHEA:61353"/>
    </physiologicalReaction>
</comment>
<evidence type="ECO:0000259" key="38">
    <source>
        <dbReference type="PROSITE" id="PS50893"/>
    </source>
</evidence>
<evidence type="ECO:0000256" key="5">
    <source>
        <dbReference type="ARBA" id="ARBA00019542"/>
    </source>
</evidence>
<keyword evidence="8" id="KW-0597">Phosphoprotein</keyword>
<comment type="similarity">
    <text evidence="3">Belongs to the ABC transporter superfamily. ABCG family. Eye pigment precursor importer (TC 3.A.1.204) subfamily.</text>
</comment>
<reference evidence="39" key="1">
    <citation type="submission" date="2025-08" db="UniProtKB">
        <authorList>
            <consortium name="Ensembl"/>
        </authorList>
    </citation>
    <scope>IDENTIFICATION</scope>
</reference>
<dbReference type="AlphaFoldDB" id="A0A8C5YZ97"/>
<proteinExistence type="inferred from homology"/>
<evidence type="ECO:0000256" key="25">
    <source>
        <dbReference type="ARBA" id="ARBA00047516"/>
    </source>
</evidence>
<evidence type="ECO:0000256" key="11">
    <source>
        <dbReference type="ARBA" id="ARBA00022840"/>
    </source>
</evidence>
<reference evidence="39" key="2">
    <citation type="submission" date="2025-09" db="UniProtKB">
        <authorList>
            <consortium name="Ensembl"/>
        </authorList>
    </citation>
    <scope>IDENTIFICATION</scope>
</reference>
<evidence type="ECO:0000256" key="16">
    <source>
        <dbReference type="ARBA" id="ARBA00023136"/>
    </source>
</evidence>
<evidence type="ECO:0000256" key="18">
    <source>
        <dbReference type="ARBA" id="ARBA00023180"/>
    </source>
</evidence>
<evidence type="ECO:0000256" key="17">
    <source>
        <dbReference type="ARBA" id="ARBA00023157"/>
    </source>
</evidence>
<sequence length="597" mass="67181">MTFRDNQICIPMLQRNTDGLPGMSSRDLQTSTEGAVLSFHHIYYRVKVKSGFLPGQNKEELEILSDINGIMKPGLNAILGPTGGGKSFLLDILAARKDPRGLSGEVLVNGAPRNANFPCESGYVVQDDVVMGTLTVRENLQFSAALRLPTTVTNQEKNERINKVIKNLGLSKICFKRTNKELKRTNIAMELIMDPPILFLDEPTTGLDSSTASTVLLLLKRISEQGRTIIFSIHQPQYSIFKLFDCLTLLASGRLIFHGPAQEALGYFESIGYPCEPYNNPADFFLDIINEDSSAVGLNREEGDCEANETEQLSQREKSVVEKLVEYYATSSFYRDTKAELDELSGGQEKKRSSAFKKITYVTSFCHQLRWIISTHVGAICSILAGQIFVVERKLFIHEYISGYYRLPCYFFGKLLFDLLPRKLLPSMLFICIIYFMAGLKPEAGAFFITIFTVTMVTYTASSLSLAMATGQNLHYLSTLLMNFYFVFMTVFLVISLNVGTIPPKVSWLQYLSIPHYGFRALQHTQFLGQNFCLELGTIGSNTCGNYVICTGEEFLTVQGMDLSPWGLWQNLLGLVVLMIFFLIITYFRLLFLKKYS</sequence>
<evidence type="ECO:0000256" key="10">
    <source>
        <dbReference type="ARBA" id="ARBA00022741"/>
    </source>
</evidence>
<keyword evidence="7" id="KW-1003">Cell membrane</keyword>
<evidence type="ECO:0000256" key="36">
    <source>
        <dbReference type="ARBA" id="ARBA00052001"/>
    </source>
</evidence>
<dbReference type="Pfam" id="PF19055">
    <property type="entry name" value="ABC2_membrane_7"/>
    <property type="match status" value="1"/>
</dbReference>
<dbReference type="Pfam" id="PF01061">
    <property type="entry name" value="ABC2_membrane"/>
    <property type="match status" value="1"/>
</dbReference>
<comment type="catalytic activity">
    <reaction evidence="35">
        <text>5,7-dimethyl-2-methylamino-4-(3-pyridylmethyl)-1,3-benzothiazol-6-yl beta-D-glucuronate(in) + ATP + H2O = 5,7-dimethyl-2-methylamino-4-(3-pyridylmethyl)-1,3-benzothiazol-6-yl beta-D-glucuronate(out) + ADP + phosphate + H(+)</text>
        <dbReference type="Rhea" id="RHEA:61384"/>
        <dbReference type="ChEBI" id="CHEBI:15377"/>
        <dbReference type="ChEBI" id="CHEBI:15378"/>
        <dbReference type="ChEBI" id="CHEBI:30616"/>
        <dbReference type="ChEBI" id="CHEBI:43474"/>
        <dbReference type="ChEBI" id="CHEBI:144584"/>
        <dbReference type="ChEBI" id="CHEBI:456216"/>
    </reaction>
    <physiologicalReaction direction="left-to-right" evidence="35">
        <dbReference type="Rhea" id="RHEA:61385"/>
    </physiologicalReaction>
</comment>
<dbReference type="PANTHER" id="PTHR48041">
    <property type="entry name" value="ABC TRANSPORTER G FAMILY MEMBER 28"/>
    <property type="match status" value="1"/>
</dbReference>
<evidence type="ECO:0000256" key="20">
    <source>
        <dbReference type="ARBA" id="ARBA00031848"/>
    </source>
</evidence>
<keyword evidence="40" id="KW-1185">Reference proteome</keyword>
<comment type="catalytic activity">
    <reaction evidence="33">
        <text>4-methylumbelliferone sulfate(in) + ATP + H2O = 4-methylumbelliferone sulfate(out) + ADP + phosphate + H(+)</text>
        <dbReference type="Rhea" id="RHEA:61368"/>
        <dbReference type="ChEBI" id="CHEBI:15377"/>
        <dbReference type="ChEBI" id="CHEBI:15378"/>
        <dbReference type="ChEBI" id="CHEBI:30616"/>
        <dbReference type="ChEBI" id="CHEBI:43474"/>
        <dbReference type="ChEBI" id="CHEBI:144581"/>
        <dbReference type="ChEBI" id="CHEBI:456216"/>
    </reaction>
    <physiologicalReaction direction="left-to-right" evidence="33">
        <dbReference type="Rhea" id="RHEA:61369"/>
    </physiologicalReaction>
</comment>
<dbReference type="CDD" id="cd03213">
    <property type="entry name" value="ABCG_EPDR"/>
    <property type="match status" value="1"/>
</dbReference>
<comment type="catalytic activity">
    <reaction evidence="34">
        <text>indoxyl sulfate(in) + ATP + H2O = indoxyl sulfate(out) + ADP + phosphate + H(+)</text>
        <dbReference type="Rhea" id="RHEA:61332"/>
        <dbReference type="ChEBI" id="CHEBI:15377"/>
        <dbReference type="ChEBI" id="CHEBI:15378"/>
        <dbReference type="ChEBI" id="CHEBI:30616"/>
        <dbReference type="ChEBI" id="CHEBI:43474"/>
        <dbReference type="ChEBI" id="CHEBI:144643"/>
        <dbReference type="ChEBI" id="CHEBI:456216"/>
    </reaction>
    <physiologicalReaction direction="left-to-right" evidence="34">
        <dbReference type="Rhea" id="RHEA:61333"/>
    </physiologicalReaction>
</comment>
<dbReference type="GO" id="GO:0005524">
    <property type="term" value="F:ATP binding"/>
    <property type="evidence" value="ECO:0007669"/>
    <property type="project" value="UniProtKB-KW"/>
</dbReference>
<evidence type="ECO:0000256" key="19">
    <source>
        <dbReference type="ARBA" id="ARBA00031839"/>
    </source>
</evidence>
<comment type="catalytic activity">
    <reaction evidence="24">
        <text>sphing-4-enine 1-phosphate(in) + ATP + H2O = sphing-4-enine 1-phosphate(out) + ADP + phosphate + H(+)</text>
        <dbReference type="Rhea" id="RHEA:38951"/>
        <dbReference type="ChEBI" id="CHEBI:15377"/>
        <dbReference type="ChEBI" id="CHEBI:15378"/>
        <dbReference type="ChEBI" id="CHEBI:30616"/>
        <dbReference type="ChEBI" id="CHEBI:43474"/>
        <dbReference type="ChEBI" id="CHEBI:60119"/>
        <dbReference type="ChEBI" id="CHEBI:456216"/>
    </reaction>
    <physiologicalReaction direction="left-to-right" evidence="24">
        <dbReference type="Rhea" id="RHEA:38952"/>
    </physiologicalReaction>
</comment>
<comment type="catalytic activity">
    <reaction evidence="30">
        <text>methotrexate(in) + ATP + H2O = methotrexate(out) + ADP + phosphate + H(+)</text>
        <dbReference type="Rhea" id="RHEA:61356"/>
        <dbReference type="ChEBI" id="CHEBI:15377"/>
        <dbReference type="ChEBI" id="CHEBI:15378"/>
        <dbReference type="ChEBI" id="CHEBI:30616"/>
        <dbReference type="ChEBI" id="CHEBI:43474"/>
        <dbReference type="ChEBI" id="CHEBI:50681"/>
        <dbReference type="ChEBI" id="CHEBI:456216"/>
    </reaction>
    <physiologicalReaction direction="left-to-right" evidence="30">
        <dbReference type="Rhea" id="RHEA:61357"/>
    </physiologicalReaction>
</comment>
<evidence type="ECO:0000256" key="28">
    <source>
        <dbReference type="ARBA" id="ARBA00047877"/>
    </source>
</evidence>